<reference evidence="2 3" key="1">
    <citation type="submission" date="2016-10" db="EMBL/GenBank/DDBJ databases">
        <title>Draft genome sequences of four alkaliphilic bacteria belonging to the Anaerobacillus genus.</title>
        <authorList>
            <person name="Bassil N.M."/>
            <person name="Lloyd J.R."/>
        </authorList>
    </citation>
    <scope>NUCLEOTIDE SEQUENCE [LARGE SCALE GENOMIC DNA]</scope>
    <source>
        <strain evidence="2 3">DSM 22531</strain>
    </source>
</reference>
<sequence length="75" mass="8543">MQTVSYFGGIVSPIHEVATASEGDKLFNLPTGTVKRDCNIGRKFKHYEVRKSGKIWLISISALEREYKLKRSEKV</sequence>
<organism evidence="2 3">
    <name type="scientific">Anaerobacillus alkalidiazotrophicus</name>
    <dbReference type="NCBI Taxonomy" id="472963"/>
    <lineage>
        <taxon>Bacteria</taxon>
        <taxon>Bacillati</taxon>
        <taxon>Bacillota</taxon>
        <taxon>Bacilli</taxon>
        <taxon>Bacillales</taxon>
        <taxon>Bacillaceae</taxon>
        <taxon>Anaerobacillus</taxon>
    </lineage>
</organism>
<evidence type="ECO:0000313" key="3">
    <source>
        <dbReference type="Proteomes" id="UP000180057"/>
    </source>
</evidence>
<dbReference type="AlphaFoldDB" id="A0A1S2MED5"/>
<dbReference type="EMBL" id="MLQS01000001">
    <property type="protein sequence ID" value="OIJ22045.1"/>
    <property type="molecule type" value="Genomic_DNA"/>
</dbReference>
<feature type="domain" description="Helix-turn-helix" evidence="1">
    <location>
        <begin position="14"/>
        <end position="67"/>
    </location>
</feature>
<evidence type="ECO:0000313" key="2">
    <source>
        <dbReference type="EMBL" id="OIJ22045.1"/>
    </source>
</evidence>
<dbReference type="InterPro" id="IPR045403">
    <property type="entry name" value="HTH_59_Firmicutes_type"/>
</dbReference>
<dbReference type="OrthoDB" id="1710385at2"/>
<proteinExistence type="predicted"/>
<gene>
    <name evidence="2" type="ORF">BKP45_05045</name>
</gene>
<name>A0A1S2MED5_9BACI</name>
<protein>
    <recommendedName>
        <fullName evidence="1">Helix-turn-helix domain-containing protein</fullName>
    </recommendedName>
</protein>
<dbReference type="RefSeq" id="WP_071388615.1">
    <property type="nucleotide sequence ID" value="NZ_MLQS01000001.1"/>
</dbReference>
<evidence type="ECO:0000259" key="1">
    <source>
        <dbReference type="Pfam" id="PF20038"/>
    </source>
</evidence>
<dbReference type="Proteomes" id="UP000180057">
    <property type="component" value="Unassembled WGS sequence"/>
</dbReference>
<dbReference type="Pfam" id="PF20038">
    <property type="entry name" value="HTH_59"/>
    <property type="match status" value="1"/>
</dbReference>
<comment type="caution">
    <text evidence="2">The sequence shown here is derived from an EMBL/GenBank/DDBJ whole genome shotgun (WGS) entry which is preliminary data.</text>
</comment>
<accession>A0A1S2MED5</accession>
<keyword evidence="3" id="KW-1185">Reference proteome</keyword>